<accession>A0ACA9TQL3</accession>
<keyword evidence="2" id="KW-1185">Reference proteome</keyword>
<evidence type="ECO:0000313" key="2">
    <source>
        <dbReference type="Proteomes" id="UP000836387"/>
    </source>
</evidence>
<dbReference type="Proteomes" id="UP000836387">
    <property type="component" value="Unassembled WGS sequence"/>
</dbReference>
<name>A0ACA9TQL3_BIOOC</name>
<gene>
    <name evidence="1" type="ORF">CRV2_00000028</name>
</gene>
<comment type="caution">
    <text evidence="1">The sequence shown here is derived from an EMBL/GenBank/DDBJ whole genome shotgun (WGS) entry which is preliminary data.</text>
</comment>
<evidence type="ECO:0000313" key="1">
    <source>
        <dbReference type="EMBL" id="CAG9942877.1"/>
    </source>
</evidence>
<proteinExistence type="predicted"/>
<organism evidence="1 2">
    <name type="scientific">Clonostachys rosea f. rosea IK726</name>
    <dbReference type="NCBI Taxonomy" id="1349383"/>
    <lineage>
        <taxon>Eukaryota</taxon>
        <taxon>Fungi</taxon>
        <taxon>Dikarya</taxon>
        <taxon>Ascomycota</taxon>
        <taxon>Pezizomycotina</taxon>
        <taxon>Sordariomycetes</taxon>
        <taxon>Hypocreomycetidae</taxon>
        <taxon>Hypocreales</taxon>
        <taxon>Bionectriaceae</taxon>
        <taxon>Clonostachys</taxon>
    </lineage>
</organism>
<reference evidence="1" key="1">
    <citation type="submission" date="2020-04" db="EMBL/GenBank/DDBJ databases">
        <authorList>
            <person name="Broberg M."/>
        </authorList>
    </citation>
    <scope>NUCLEOTIDE SEQUENCE</scope>
</reference>
<reference evidence="1" key="2">
    <citation type="submission" date="2021-10" db="EMBL/GenBank/DDBJ databases">
        <authorList>
            <person name="Piombo E."/>
        </authorList>
    </citation>
    <scope>NUCLEOTIDE SEQUENCE</scope>
</reference>
<dbReference type="EMBL" id="CADEHS020000007">
    <property type="protein sequence ID" value="CAG9942877.1"/>
    <property type="molecule type" value="Genomic_DNA"/>
</dbReference>
<sequence>MYHPLETMSVSINMKECLDYPCIIFSLSRGLISDLKAQSAADLNGIRPIRNRIKEYSLNTVQKYMDRIQDNAEKVVRNPLSRIYDEFGGLPVEAAGYLAMCLKIDILWIHGTTDGLLGNPNAPRAITFSAILYALRSLFNEDIPLNQGYLAPIEVIHLSITSGFRISL</sequence>
<protein>
    <submittedName>
        <fullName evidence="1">Uncharacterized protein</fullName>
    </submittedName>
</protein>